<dbReference type="PANTHER" id="PTHR13806">
    <property type="entry name" value="FLOTILLIN-RELATED"/>
    <property type="match status" value="1"/>
</dbReference>
<comment type="caution">
    <text evidence="2">The sequence shown here is derived from an EMBL/GenBank/DDBJ whole genome shotgun (WGS) entry which is preliminary data.</text>
</comment>
<evidence type="ECO:0000256" key="1">
    <source>
        <dbReference type="RuleBase" id="RU366054"/>
    </source>
</evidence>
<protein>
    <recommendedName>
        <fullName evidence="1">Flotillin-like</fullName>
    </recommendedName>
</protein>
<dbReference type="PANTHER" id="PTHR13806:SF31">
    <property type="entry name" value="FLOTILLIN-LIKE PROTEIN 1-RELATED"/>
    <property type="match status" value="1"/>
</dbReference>
<dbReference type="EMBL" id="QZWG01000004">
    <property type="protein sequence ID" value="RZC15318.1"/>
    <property type="molecule type" value="Genomic_DNA"/>
</dbReference>
<reference evidence="2 3" key="1">
    <citation type="submission" date="2018-09" db="EMBL/GenBank/DDBJ databases">
        <title>A high-quality reference genome of wild soybean provides a powerful tool to mine soybean genomes.</title>
        <authorList>
            <person name="Xie M."/>
            <person name="Chung C.Y.L."/>
            <person name="Li M.-W."/>
            <person name="Wong F.-L."/>
            <person name="Chan T.-F."/>
            <person name="Lam H.-M."/>
        </authorList>
    </citation>
    <scope>NUCLEOTIDE SEQUENCE [LARGE SCALE GENOMIC DNA]</scope>
    <source>
        <strain evidence="3">cv. W05</strain>
        <tissue evidence="2">Hypocotyl of etiolated seedlings</tissue>
    </source>
</reference>
<dbReference type="Proteomes" id="UP000289340">
    <property type="component" value="Chromosome 4"/>
</dbReference>
<gene>
    <name evidence="2" type="ORF">D0Y65_008951</name>
</gene>
<keyword evidence="3" id="KW-1185">Reference proteome</keyword>
<keyword evidence="1" id="KW-1003">Cell membrane</keyword>
<name>A0A445KXB1_GLYSO</name>
<comment type="similarity">
    <text evidence="1">Belongs to the band 7/mec-2 family. Flotillin subfamily.</text>
</comment>
<dbReference type="AlphaFoldDB" id="A0A445KXB1"/>
<keyword evidence="1" id="KW-0472">Membrane</keyword>
<comment type="subcellular location">
    <subcellularLocation>
        <location evidence="1">Cell membrane</location>
        <topology evidence="1">Lipid-anchor</topology>
    </subcellularLocation>
    <subcellularLocation>
        <location evidence="1">Membrane</location>
        <location evidence="1">Caveola</location>
    </subcellularLocation>
</comment>
<accession>A0A445KXB1</accession>
<organism evidence="2 3">
    <name type="scientific">Glycine soja</name>
    <name type="common">Wild soybean</name>
    <dbReference type="NCBI Taxonomy" id="3848"/>
    <lineage>
        <taxon>Eukaryota</taxon>
        <taxon>Viridiplantae</taxon>
        <taxon>Streptophyta</taxon>
        <taxon>Embryophyta</taxon>
        <taxon>Tracheophyta</taxon>
        <taxon>Spermatophyta</taxon>
        <taxon>Magnoliopsida</taxon>
        <taxon>eudicotyledons</taxon>
        <taxon>Gunneridae</taxon>
        <taxon>Pentapetalae</taxon>
        <taxon>rosids</taxon>
        <taxon>fabids</taxon>
        <taxon>Fabales</taxon>
        <taxon>Fabaceae</taxon>
        <taxon>Papilionoideae</taxon>
        <taxon>50 kb inversion clade</taxon>
        <taxon>NPAAA clade</taxon>
        <taxon>indigoferoid/millettioid clade</taxon>
        <taxon>Phaseoleae</taxon>
        <taxon>Glycine</taxon>
        <taxon>Glycine subgen. Soja</taxon>
    </lineage>
</organism>
<dbReference type="GO" id="GO:0005901">
    <property type="term" value="C:caveola"/>
    <property type="evidence" value="ECO:0007669"/>
    <property type="project" value="UniProtKB-SubCell"/>
</dbReference>
<sequence>MYRVANASEYLVITGVGITDIKLAKKAWVLSGHSCTVFDLSPVNYTFEVQAMRLRCLRLWWQRPIPQQSRVLSMKPRQFMSKPVCCHQL</sequence>
<proteinExistence type="inferred from homology"/>
<dbReference type="InterPro" id="IPR027705">
    <property type="entry name" value="Flotillin_fam"/>
</dbReference>
<evidence type="ECO:0000313" key="3">
    <source>
        <dbReference type="Proteomes" id="UP000289340"/>
    </source>
</evidence>
<evidence type="ECO:0000313" key="2">
    <source>
        <dbReference type="EMBL" id="RZC15318.1"/>
    </source>
</evidence>